<keyword evidence="3" id="KW-0804">Transcription</keyword>
<keyword evidence="2" id="KW-0238">DNA-binding</keyword>
<keyword evidence="6" id="KW-1185">Reference proteome</keyword>
<dbReference type="Proteomes" id="UP000198607">
    <property type="component" value="Unassembled WGS sequence"/>
</dbReference>
<sequence length="160" mass="17525">MTDTPDFYQADAVRPGNSVGYTINRLAHALALELDRRMSAIGLTDAQWKPLLLLRQGTCITAADIARHACHDTGAVTRVLDRLEAKGLVQRIRSESDRRVIKLELTPEGEKISAEVPVILSEVLNLMLTGFSTEEFALVSALLKRMLGNIQSISKESAAP</sequence>
<dbReference type="SUPFAM" id="SSF46785">
    <property type="entry name" value="Winged helix' DNA-binding domain"/>
    <property type="match status" value="1"/>
</dbReference>
<name>A0A1G8C677_9RHOO</name>
<reference evidence="5 6" key="1">
    <citation type="submission" date="2016-10" db="EMBL/GenBank/DDBJ databases">
        <authorList>
            <person name="de Groot N.N."/>
        </authorList>
    </citation>
    <scope>NUCLEOTIDE SEQUENCE [LARGE SCALE GENOMIC DNA]</scope>
    <source>
        <strain evidence="5 6">DSM 5885</strain>
    </source>
</reference>
<organism evidence="5 6">
    <name type="scientific">Propionivibrio dicarboxylicus</name>
    <dbReference type="NCBI Taxonomy" id="83767"/>
    <lineage>
        <taxon>Bacteria</taxon>
        <taxon>Pseudomonadati</taxon>
        <taxon>Pseudomonadota</taxon>
        <taxon>Betaproteobacteria</taxon>
        <taxon>Rhodocyclales</taxon>
        <taxon>Rhodocyclaceae</taxon>
        <taxon>Propionivibrio</taxon>
    </lineage>
</organism>
<evidence type="ECO:0000313" key="6">
    <source>
        <dbReference type="Proteomes" id="UP000198607"/>
    </source>
</evidence>
<proteinExistence type="predicted"/>
<dbReference type="PRINTS" id="PR00598">
    <property type="entry name" value="HTHMARR"/>
</dbReference>
<dbReference type="STRING" id="83767.SAMN05660652_01689"/>
<protein>
    <submittedName>
        <fullName evidence="5">Transcriptional regulator, MarR family</fullName>
    </submittedName>
</protein>
<dbReference type="InterPro" id="IPR000835">
    <property type="entry name" value="HTH_MarR-typ"/>
</dbReference>
<dbReference type="PANTHER" id="PTHR42756">
    <property type="entry name" value="TRANSCRIPTIONAL REGULATOR, MARR"/>
    <property type="match status" value="1"/>
</dbReference>
<dbReference type="GO" id="GO:0003700">
    <property type="term" value="F:DNA-binding transcription factor activity"/>
    <property type="evidence" value="ECO:0007669"/>
    <property type="project" value="InterPro"/>
</dbReference>
<evidence type="ECO:0000256" key="2">
    <source>
        <dbReference type="ARBA" id="ARBA00023125"/>
    </source>
</evidence>
<evidence type="ECO:0000256" key="1">
    <source>
        <dbReference type="ARBA" id="ARBA00023015"/>
    </source>
</evidence>
<dbReference type="InterPro" id="IPR023187">
    <property type="entry name" value="Tscrpt_reg_MarR-type_CS"/>
</dbReference>
<dbReference type="Pfam" id="PF01047">
    <property type="entry name" value="MarR"/>
    <property type="match status" value="1"/>
</dbReference>
<gene>
    <name evidence="5" type="ORF">SAMN05660652_01689</name>
</gene>
<dbReference type="OrthoDB" id="6195716at2"/>
<dbReference type="EMBL" id="FNCY01000005">
    <property type="protein sequence ID" value="SDH41046.1"/>
    <property type="molecule type" value="Genomic_DNA"/>
</dbReference>
<evidence type="ECO:0000256" key="3">
    <source>
        <dbReference type="ARBA" id="ARBA00023163"/>
    </source>
</evidence>
<keyword evidence="1" id="KW-0805">Transcription regulation</keyword>
<dbReference type="Gene3D" id="1.10.10.10">
    <property type="entry name" value="Winged helix-like DNA-binding domain superfamily/Winged helix DNA-binding domain"/>
    <property type="match status" value="1"/>
</dbReference>
<dbReference type="PANTHER" id="PTHR42756:SF1">
    <property type="entry name" value="TRANSCRIPTIONAL REPRESSOR OF EMRAB OPERON"/>
    <property type="match status" value="1"/>
</dbReference>
<evidence type="ECO:0000259" key="4">
    <source>
        <dbReference type="PROSITE" id="PS50995"/>
    </source>
</evidence>
<feature type="domain" description="HTH marR-type" evidence="4">
    <location>
        <begin position="16"/>
        <end position="148"/>
    </location>
</feature>
<dbReference type="AlphaFoldDB" id="A0A1G8C677"/>
<dbReference type="PROSITE" id="PS01117">
    <property type="entry name" value="HTH_MARR_1"/>
    <property type="match status" value="1"/>
</dbReference>
<dbReference type="SMART" id="SM00347">
    <property type="entry name" value="HTH_MARR"/>
    <property type="match status" value="1"/>
</dbReference>
<dbReference type="InterPro" id="IPR036388">
    <property type="entry name" value="WH-like_DNA-bd_sf"/>
</dbReference>
<dbReference type="PROSITE" id="PS50995">
    <property type="entry name" value="HTH_MARR_2"/>
    <property type="match status" value="1"/>
</dbReference>
<dbReference type="InterPro" id="IPR036390">
    <property type="entry name" value="WH_DNA-bd_sf"/>
</dbReference>
<dbReference type="GO" id="GO:0003677">
    <property type="term" value="F:DNA binding"/>
    <property type="evidence" value="ECO:0007669"/>
    <property type="project" value="UniProtKB-KW"/>
</dbReference>
<evidence type="ECO:0000313" key="5">
    <source>
        <dbReference type="EMBL" id="SDH41046.1"/>
    </source>
</evidence>
<accession>A0A1G8C677</accession>